<comment type="similarity">
    <text evidence="1">Belongs to the LysR transcriptional regulatory family.</text>
</comment>
<dbReference type="Pfam" id="PF00126">
    <property type="entry name" value="HTH_1"/>
    <property type="match status" value="1"/>
</dbReference>
<evidence type="ECO:0000256" key="2">
    <source>
        <dbReference type="ARBA" id="ARBA00023015"/>
    </source>
</evidence>
<keyword evidence="7" id="KW-1185">Reference proteome</keyword>
<dbReference type="Proteomes" id="UP000717752">
    <property type="component" value="Unassembled WGS sequence"/>
</dbReference>
<dbReference type="PANTHER" id="PTHR30537:SF1">
    <property type="entry name" value="HTH-TYPE TRANSCRIPTIONAL REGULATOR PGRR"/>
    <property type="match status" value="1"/>
</dbReference>
<organism evidence="6 7">
    <name type="scientific">Rhizobium mesosinicum</name>
    <dbReference type="NCBI Taxonomy" id="335017"/>
    <lineage>
        <taxon>Bacteria</taxon>
        <taxon>Pseudomonadati</taxon>
        <taxon>Pseudomonadota</taxon>
        <taxon>Alphaproteobacteria</taxon>
        <taxon>Hyphomicrobiales</taxon>
        <taxon>Rhizobiaceae</taxon>
        <taxon>Rhizobium/Agrobacterium group</taxon>
        <taxon>Rhizobium</taxon>
    </lineage>
</organism>
<keyword evidence="2" id="KW-0805">Transcription regulation</keyword>
<proteinExistence type="inferred from homology"/>
<dbReference type="Gene3D" id="1.10.10.10">
    <property type="entry name" value="Winged helix-like DNA-binding domain superfamily/Winged helix DNA-binding domain"/>
    <property type="match status" value="1"/>
</dbReference>
<dbReference type="PANTHER" id="PTHR30537">
    <property type="entry name" value="HTH-TYPE TRANSCRIPTIONAL REGULATOR"/>
    <property type="match status" value="1"/>
</dbReference>
<dbReference type="InterPro" id="IPR058163">
    <property type="entry name" value="LysR-type_TF_proteobact-type"/>
</dbReference>
<protein>
    <submittedName>
        <fullName evidence="6">LysR family transcriptional regulator</fullName>
    </submittedName>
</protein>
<name>A0ABS7GLN6_9HYPH</name>
<dbReference type="Pfam" id="PF03466">
    <property type="entry name" value="LysR_substrate"/>
    <property type="match status" value="1"/>
</dbReference>
<gene>
    <name evidence="6" type="ORF">JNB85_00800</name>
</gene>
<dbReference type="EMBL" id="JAEUAK010000001">
    <property type="protein sequence ID" value="MBW9050943.1"/>
    <property type="molecule type" value="Genomic_DNA"/>
</dbReference>
<feature type="domain" description="HTH lysR-type" evidence="5">
    <location>
        <begin position="5"/>
        <end position="62"/>
    </location>
</feature>
<keyword evidence="4" id="KW-0804">Transcription</keyword>
<dbReference type="SUPFAM" id="SSF46785">
    <property type="entry name" value="Winged helix' DNA-binding domain"/>
    <property type="match status" value="1"/>
</dbReference>
<reference evidence="6 7" key="1">
    <citation type="journal article" date="2021" name="MBio">
        <title>Poor Competitiveness of Bradyrhizobium in Pigeon Pea Root Colonization in Indian Soils.</title>
        <authorList>
            <person name="Chalasani D."/>
            <person name="Basu A."/>
            <person name="Pullabhotla S.V.S.R.N."/>
            <person name="Jorrin B."/>
            <person name="Neal A.L."/>
            <person name="Poole P.S."/>
            <person name="Podile A.R."/>
            <person name="Tkacz A."/>
        </authorList>
    </citation>
    <scope>NUCLEOTIDE SEQUENCE [LARGE SCALE GENOMIC DNA]</scope>
    <source>
        <strain evidence="6 7">HU56</strain>
    </source>
</reference>
<evidence type="ECO:0000256" key="3">
    <source>
        <dbReference type="ARBA" id="ARBA00023125"/>
    </source>
</evidence>
<dbReference type="InterPro" id="IPR036390">
    <property type="entry name" value="WH_DNA-bd_sf"/>
</dbReference>
<evidence type="ECO:0000313" key="7">
    <source>
        <dbReference type="Proteomes" id="UP000717752"/>
    </source>
</evidence>
<evidence type="ECO:0000259" key="5">
    <source>
        <dbReference type="PROSITE" id="PS50931"/>
    </source>
</evidence>
<evidence type="ECO:0000313" key="6">
    <source>
        <dbReference type="EMBL" id="MBW9050943.1"/>
    </source>
</evidence>
<dbReference type="RefSeq" id="WP_220332493.1">
    <property type="nucleotide sequence ID" value="NZ_JAEUAK010000001.1"/>
</dbReference>
<dbReference type="CDD" id="cd08474">
    <property type="entry name" value="PBP2_CrgA_like_5"/>
    <property type="match status" value="1"/>
</dbReference>
<evidence type="ECO:0000256" key="1">
    <source>
        <dbReference type="ARBA" id="ARBA00009437"/>
    </source>
</evidence>
<dbReference type="Gene3D" id="3.40.190.290">
    <property type="match status" value="1"/>
</dbReference>
<dbReference type="InterPro" id="IPR000847">
    <property type="entry name" value="LysR_HTH_N"/>
</dbReference>
<keyword evidence="3" id="KW-0238">DNA-binding</keyword>
<dbReference type="InterPro" id="IPR005119">
    <property type="entry name" value="LysR_subst-bd"/>
</dbReference>
<comment type="caution">
    <text evidence="6">The sequence shown here is derived from an EMBL/GenBank/DDBJ whole genome shotgun (WGS) entry which is preliminary data.</text>
</comment>
<sequence>MSYRPTLDDLNAFAAIVTHRSFRKAAGELGLSPSTLSHMMRNMEARMGVRLLHRTTRSVAATEAGEMLLDRLKPVLRDLDLALDAVGEFGGQPSGTLRINASEIAARVLLNAAIPLFLERYPEISLDIVTENRLVDIVGEGFDAGIRLRESVPLDMIAVEFGGETRFLAVASSAYLKDHKQPKTPEDLKRHRCIRLRMPSGKLYRWEFEKHGQAVTIEVSGALTLDHVELMAEAAVKGLGIAYVPERVARPYLASGDLISVLDDWCPSIPGLCLYYPGHRHLPQSLRAFISVLTEAERQGA</sequence>
<dbReference type="InterPro" id="IPR036388">
    <property type="entry name" value="WH-like_DNA-bd_sf"/>
</dbReference>
<dbReference type="SUPFAM" id="SSF53850">
    <property type="entry name" value="Periplasmic binding protein-like II"/>
    <property type="match status" value="1"/>
</dbReference>
<evidence type="ECO:0000256" key="4">
    <source>
        <dbReference type="ARBA" id="ARBA00023163"/>
    </source>
</evidence>
<accession>A0ABS7GLN6</accession>
<dbReference type="PROSITE" id="PS50931">
    <property type="entry name" value="HTH_LYSR"/>
    <property type="match status" value="1"/>
</dbReference>